<dbReference type="AlphaFoldDB" id="X6NAL7"/>
<dbReference type="EMBL" id="ASPP01010816">
    <property type="protein sequence ID" value="ETO22347.1"/>
    <property type="molecule type" value="Genomic_DNA"/>
</dbReference>
<dbReference type="Gene3D" id="1.25.10.10">
    <property type="entry name" value="Leucine-rich Repeat Variant"/>
    <property type="match status" value="1"/>
</dbReference>
<dbReference type="SUPFAM" id="SSF48371">
    <property type="entry name" value="ARM repeat"/>
    <property type="match status" value="1"/>
</dbReference>
<reference evidence="4 5" key="1">
    <citation type="journal article" date="2013" name="Curr. Biol.">
        <title>The Genome of the Foraminiferan Reticulomyxa filosa.</title>
        <authorList>
            <person name="Glockner G."/>
            <person name="Hulsmann N."/>
            <person name="Schleicher M."/>
            <person name="Noegel A.A."/>
            <person name="Eichinger L."/>
            <person name="Gallinger C."/>
            <person name="Pawlowski J."/>
            <person name="Sierra R."/>
            <person name="Euteneuer U."/>
            <person name="Pillet L."/>
            <person name="Moustafa A."/>
            <person name="Platzer M."/>
            <person name="Groth M."/>
            <person name="Szafranski K."/>
            <person name="Schliwa M."/>
        </authorList>
    </citation>
    <scope>NUCLEOTIDE SEQUENCE [LARGE SCALE GENOMIC DNA]</scope>
</reference>
<dbReference type="InterPro" id="IPR016024">
    <property type="entry name" value="ARM-type_fold"/>
</dbReference>
<comment type="similarity">
    <text evidence="1">Belongs to the importin alpha family.</text>
</comment>
<evidence type="ECO:0000313" key="5">
    <source>
        <dbReference type="Proteomes" id="UP000023152"/>
    </source>
</evidence>
<gene>
    <name evidence="4" type="ORF">RFI_14850</name>
</gene>
<proteinExistence type="inferred from homology"/>
<keyword evidence="5" id="KW-1185">Reference proteome</keyword>
<dbReference type="PANTHER" id="PTHR23316">
    <property type="entry name" value="IMPORTIN ALPHA"/>
    <property type="match status" value="1"/>
</dbReference>
<sequence>MLGVVNVLAGNNEHKTMALQRDNLLSTLITISKQDIQLVRKEAIIALANASCDASVSNVQLLVDAGVIETLINYLKEFNMNSTLLVDHIVVVILEALIHICGTGEETNPTVYCNKLEQCDGLTVLEELQSNEHLSE</sequence>
<protein>
    <submittedName>
        <fullName evidence="4">Uncharacterized protein</fullName>
    </submittedName>
</protein>
<dbReference type="InterPro" id="IPR011989">
    <property type="entry name" value="ARM-like"/>
</dbReference>
<accession>X6NAL7</accession>
<dbReference type="Proteomes" id="UP000023152">
    <property type="component" value="Unassembled WGS sequence"/>
</dbReference>
<name>X6NAL7_RETFI</name>
<evidence type="ECO:0000256" key="2">
    <source>
        <dbReference type="ARBA" id="ARBA00022448"/>
    </source>
</evidence>
<evidence type="ECO:0000256" key="3">
    <source>
        <dbReference type="ARBA" id="ARBA00022927"/>
    </source>
</evidence>
<organism evidence="4 5">
    <name type="scientific">Reticulomyxa filosa</name>
    <dbReference type="NCBI Taxonomy" id="46433"/>
    <lineage>
        <taxon>Eukaryota</taxon>
        <taxon>Sar</taxon>
        <taxon>Rhizaria</taxon>
        <taxon>Retaria</taxon>
        <taxon>Foraminifera</taxon>
        <taxon>Monothalamids</taxon>
        <taxon>Reticulomyxidae</taxon>
        <taxon>Reticulomyxa</taxon>
    </lineage>
</organism>
<comment type="caution">
    <text evidence="4">The sequence shown here is derived from an EMBL/GenBank/DDBJ whole genome shotgun (WGS) entry which is preliminary data.</text>
</comment>
<keyword evidence="2" id="KW-0813">Transport</keyword>
<keyword evidence="3" id="KW-0653">Protein transport</keyword>
<dbReference type="GO" id="GO:0015031">
    <property type="term" value="P:protein transport"/>
    <property type="evidence" value="ECO:0007669"/>
    <property type="project" value="UniProtKB-KW"/>
</dbReference>
<evidence type="ECO:0000313" key="4">
    <source>
        <dbReference type="EMBL" id="ETO22347.1"/>
    </source>
</evidence>
<evidence type="ECO:0000256" key="1">
    <source>
        <dbReference type="ARBA" id="ARBA00010394"/>
    </source>
</evidence>